<dbReference type="SUPFAM" id="SSF52540">
    <property type="entry name" value="P-loop containing nucleoside triphosphate hydrolases"/>
    <property type="match status" value="1"/>
</dbReference>
<dbReference type="Proteomes" id="UP001301958">
    <property type="component" value="Unassembled WGS sequence"/>
</dbReference>
<dbReference type="InterPro" id="IPR031350">
    <property type="entry name" value="Goodbye_dom"/>
</dbReference>
<sequence>MNSFALSLSLSLSLSAKPQPPLQYHNRQFVMGNESLQSTAQGHTLWSGEEEDELRQIWQGVVSRVHSMAGNVEGANFDPNLDINGVLELVNRTRAAGKESSSSGAVGVIHKTLNCIQIVGGLVADAASNVFGAANACFNALNFVIQAYQNYQGIFQSLEGLLEKCLQFLQRLSFYENKMDSTLRKVVCSHLALFVEICEYIISLRGKRNRVKAFVKTTFLGDSHVQELLENMKNLNEHEHGIVNAQTFNQVKITGEVVKSVNQKFDLFAGFQKEERAEQKAEKEQRKLVAKFLTIVGYDRDGDELPREPTRTWQSSISLLPMGDWIKDNAQFRKWADGNGPGSYILGLEGGTGSGKTALAAGIIKLLQRRGTGDTKSRSSVAYYIYKADYKNTDSDDQIANIVSRSLLCQLANDTAFLKSAVAAVGDKSKGWDQSDLWTEMVLENKDLTTMSSTYFLVIDGLAEDDQFKPFLLPLLRRLMQNPTCPVKVLLTGKRLSSFLGLITDNGAAFPVIQISRANSDDVKLFIKDRLDQMDFLKNQEKPEVAERVKKTILETLQRTTDGNYTKIKQALDKINDSPEQLSQILQEAGTADASQDFEKNIERLNHTMTPNSITYINEVILWILKGRAWFQPHVLEGALKLKDRVDCDDERPPESSLSLLRHIIVTDKYLIFDINEGSVKFKTLSVSEAEKKLPNTNTSGSSTSLNSTSNIDRAEVDIVRHYLTTVCPSYLYAKLGFDAFFEAKRSRNAHYVCQDPDNGELLIALRCLACLVKQRSVKIEGEVHGYAVGSLYSHLYSAEFDSAEGDTDFERGGRLTSANYEYRRKAGVLLLKLFTEEYAIKSFLGPLSFFDENEHESSLAGLVVPSHWSEWILSDNGIKVLQIFFRDRAVSDNIKDAAMVKEIAKSGADAFEVLFEPAIKVLGTRLLEENASNAEVENIFFFLLAVRAKLDGSAEKFPEGYLCDIDLERLQQLESWFRGKLGDLRFDDVLESTWEARFASLVHRLAPIQTKSLRKGRGIKLSDAEARARKALEINPTNWRASYTLAQVVALPSQSIQILESVVSLLSGPDYKGWREEQGNRMRLAEVLFTLGERCFALSEPDRFEKATDAYFRGLDIDKTYHPGYLKAVSLYAGEKLWTRIVDFLDRLVNSNLTAKGSISPGARLIIEGVKDGDEVLSQQLINTAKNLGNWDLLNHLFKLAMAQLPVDDNNPMTAYWLRRMYGRVLMKEPNRESEGLEVLWGLTKLSQYSWLLEMTIEELMPIYTPRIRKASPESAQPYASKVEDLYKLFTAASSDMASSKIPVLYFARYFLVSEDLSRAKEVVQKMLTVYLDMLSDDDPSNDYWAFWVLGELFAVSRDKINTVAAWDAAVAVNKGNGEKAFQKALDDWADKSKNKVISNPEGDTAKSVVSAEDGQAEREAGEDSGSEKPKLEDYLGIIWCGSCGLRWNHLSDVWVCMDNYANVHLHDKCYQAFMRGETLLDNNHYCITDHEFFYIEERDIEKVFSVPVGYVRIGEEEITLEEWKDRIRKQYLDLSS</sequence>
<dbReference type="Pfam" id="PF24883">
    <property type="entry name" value="NPHP3_N"/>
    <property type="match status" value="1"/>
</dbReference>
<evidence type="ECO:0000256" key="3">
    <source>
        <dbReference type="SAM" id="SignalP"/>
    </source>
</evidence>
<feature type="signal peptide" evidence="3">
    <location>
        <begin position="1"/>
        <end position="18"/>
    </location>
</feature>
<dbReference type="InterPro" id="IPR027417">
    <property type="entry name" value="P-loop_NTPase"/>
</dbReference>
<dbReference type="InterPro" id="IPR011990">
    <property type="entry name" value="TPR-like_helical_dom_sf"/>
</dbReference>
<evidence type="ECO:0008006" key="8">
    <source>
        <dbReference type="Google" id="ProtNLM"/>
    </source>
</evidence>
<dbReference type="InterPro" id="IPR056884">
    <property type="entry name" value="NPHP3-like_N"/>
</dbReference>
<evidence type="ECO:0000256" key="1">
    <source>
        <dbReference type="ARBA" id="ARBA00022737"/>
    </source>
</evidence>
<dbReference type="Gene3D" id="1.25.40.10">
    <property type="entry name" value="Tetratricopeptide repeat domain"/>
    <property type="match status" value="1"/>
</dbReference>
<feature type="compositionally biased region" description="Basic and acidic residues" evidence="2">
    <location>
        <begin position="1417"/>
        <end position="1430"/>
    </location>
</feature>
<feature type="chain" id="PRO_5042818729" description="Fungal STAND N-terminal Goodbye domain-containing protein" evidence="3">
    <location>
        <begin position="19"/>
        <end position="1538"/>
    </location>
</feature>
<keyword evidence="7" id="KW-1185">Reference proteome</keyword>
<dbReference type="PANTHER" id="PTHR10039">
    <property type="entry name" value="AMELOGENIN"/>
    <property type="match status" value="1"/>
</dbReference>
<evidence type="ECO:0000259" key="4">
    <source>
        <dbReference type="Pfam" id="PF17109"/>
    </source>
</evidence>
<dbReference type="PANTHER" id="PTHR10039:SF17">
    <property type="entry name" value="FUNGAL STAND N-TERMINAL GOODBYE DOMAIN-CONTAINING PROTEIN-RELATED"/>
    <property type="match status" value="1"/>
</dbReference>
<keyword evidence="1" id="KW-0677">Repeat</keyword>
<name>A0AAN7H0G7_9PEZI</name>
<keyword evidence="3" id="KW-0732">Signal</keyword>
<evidence type="ECO:0000313" key="7">
    <source>
        <dbReference type="Proteomes" id="UP001301958"/>
    </source>
</evidence>
<protein>
    <recommendedName>
        <fullName evidence="8">Fungal STAND N-terminal Goodbye domain-containing protein</fullName>
    </recommendedName>
</protein>
<feature type="region of interest" description="Disordered" evidence="2">
    <location>
        <begin position="1396"/>
        <end position="1430"/>
    </location>
</feature>
<organism evidence="6 7">
    <name type="scientific">Podospora fimiseda</name>
    <dbReference type="NCBI Taxonomy" id="252190"/>
    <lineage>
        <taxon>Eukaryota</taxon>
        <taxon>Fungi</taxon>
        <taxon>Dikarya</taxon>
        <taxon>Ascomycota</taxon>
        <taxon>Pezizomycotina</taxon>
        <taxon>Sordariomycetes</taxon>
        <taxon>Sordariomycetidae</taxon>
        <taxon>Sordariales</taxon>
        <taxon>Podosporaceae</taxon>
        <taxon>Podospora</taxon>
    </lineage>
</organism>
<comment type="caution">
    <text evidence="6">The sequence shown here is derived from an EMBL/GenBank/DDBJ whole genome shotgun (WGS) entry which is preliminary data.</text>
</comment>
<evidence type="ECO:0000313" key="6">
    <source>
        <dbReference type="EMBL" id="KAK4228077.1"/>
    </source>
</evidence>
<dbReference type="Pfam" id="PF17109">
    <property type="entry name" value="Goodbye"/>
    <property type="match status" value="1"/>
</dbReference>
<evidence type="ECO:0000256" key="2">
    <source>
        <dbReference type="SAM" id="MobiDB-lite"/>
    </source>
</evidence>
<reference evidence="6" key="1">
    <citation type="journal article" date="2023" name="Mol. Phylogenet. Evol.">
        <title>Genome-scale phylogeny and comparative genomics of the fungal order Sordariales.</title>
        <authorList>
            <person name="Hensen N."/>
            <person name="Bonometti L."/>
            <person name="Westerberg I."/>
            <person name="Brannstrom I.O."/>
            <person name="Guillou S."/>
            <person name="Cros-Aarteil S."/>
            <person name="Calhoun S."/>
            <person name="Haridas S."/>
            <person name="Kuo A."/>
            <person name="Mondo S."/>
            <person name="Pangilinan J."/>
            <person name="Riley R."/>
            <person name="LaButti K."/>
            <person name="Andreopoulos B."/>
            <person name="Lipzen A."/>
            <person name="Chen C."/>
            <person name="Yan M."/>
            <person name="Daum C."/>
            <person name="Ng V."/>
            <person name="Clum A."/>
            <person name="Steindorff A."/>
            <person name="Ohm R.A."/>
            <person name="Martin F."/>
            <person name="Silar P."/>
            <person name="Natvig D.O."/>
            <person name="Lalanne C."/>
            <person name="Gautier V."/>
            <person name="Ament-Velasquez S.L."/>
            <person name="Kruys A."/>
            <person name="Hutchinson M.I."/>
            <person name="Powell A.J."/>
            <person name="Barry K."/>
            <person name="Miller A.N."/>
            <person name="Grigoriev I.V."/>
            <person name="Debuchy R."/>
            <person name="Gladieux P."/>
            <person name="Hiltunen Thoren M."/>
            <person name="Johannesson H."/>
        </authorList>
    </citation>
    <scope>NUCLEOTIDE SEQUENCE</scope>
    <source>
        <strain evidence="6">CBS 990.96</strain>
    </source>
</reference>
<evidence type="ECO:0000259" key="5">
    <source>
        <dbReference type="Pfam" id="PF24883"/>
    </source>
</evidence>
<feature type="domain" description="Nephrocystin 3-like N-terminal" evidence="5">
    <location>
        <begin position="323"/>
        <end position="493"/>
    </location>
</feature>
<reference evidence="6" key="2">
    <citation type="submission" date="2023-05" db="EMBL/GenBank/DDBJ databases">
        <authorList>
            <consortium name="Lawrence Berkeley National Laboratory"/>
            <person name="Steindorff A."/>
            <person name="Hensen N."/>
            <person name="Bonometti L."/>
            <person name="Westerberg I."/>
            <person name="Brannstrom I.O."/>
            <person name="Guillou S."/>
            <person name="Cros-Aarteil S."/>
            <person name="Calhoun S."/>
            <person name="Haridas S."/>
            <person name="Kuo A."/>
            <person name="Mondo S."/>
            <person name="Pangilinan J."/>
            <person name="Riley R."/>
            <person name="Labutti K."/>
            <person name="Andreopoulos B."/>
            <person name="Lipzen A."/>
            <person name="Chen C."/>
            <person name="Yanf M."/>
            <person name="Daum C."/>
            <person name="Ng V."/>
            <person name="Clum A."/>
            <person name="Ohm R."/>
            <person name="Martin F."/>
            <person name="Silar P."/>
            <person name="Natvig D."/>
            <person name="Lalanne C."/>
            <person name="Gautier V."/>
            <person name="Ament-Velasquez S.L."/>
            <person name="Kruys A."/>
            <person name="Hutchinson M.I."/>
            <person name="Powell A.J."/>
            <person name="Barry K."/>
            <person name="Miller A.N."/>
            <person name="Grigoriev I.V."/>
            <person name="Debuchy R."/>
            <person name="Gladieux P."/>
            <person name="Thoren M.H."/>
            <person name="Johannesson H."/>
        </authorList>
    </citation>
    <scope>NUCLEOTIDE SEQUENCE</scope>
    <source>
        <strain evidence="6">CBS 990.96</strain>
    </source>
</reference>
<feature type="domain" description="Fungal STAND N-terminal Goodbye" evidence="4">
    <location>
        <begin position="86"/>
        <end position="175"/>
    </location>
</feature>
<dbReference type="Gene3D" id="3.40.50.300">
    <property type="entry name" value="P-loop containing nucleotide triphosphate hydrolases"/>
    <property type="match status" value="1"/>
</dbReference>
<gene>
    <name evidence="6" type="ORF">QBC38DRAFT_168062</name>
</gene>
<accession>A0AAN7H0G7</accession>
<proteinExistence type="predicted"/>
<dbReference type="EMBL" id="MU865323">
    <property type="protein sequence ID" value="KAK4228077.1"/>
    <property type="molecule type" value="Genomic_DNA"/>
</dbReference>